<sequence length="214" mass="23702">MSSGEHPLRCFNVHHTECARTPNPTHSAAVVIVPSLFPTSFYSALHPNLMATTLNAQMRWHSRACAALSSSWHSADETWPEGHSQRGPVLELASKSKTWPSCCGVHCGEHSWRNLVHKTSTSVDLNEASDNLPVSLGDDKVVKRCRAPTYSAEVVHEKLSPLFSLERDATDGRRQQMVQLEEEVLGVGITLSVVDNRAVHVIRPDIKRRGLALR</sequence>
<dbReference type="InParanoid" id="K1WA69"/>
<dbReference type="HOGENOM" id="CLU_1289756_0_0_1"/>
<dbReference type="AlphaFoldDB" id="K1WA69"/>
<evidence type="ECO:0000313" key="2">
    <source>
        <dbReference type="Proteomes" id="UP000006757"/>
    </source>
</evidence>
<evidence type="ECO:0000313" key="1">
    <source>
        <dbReference type="EMBL" id="EKD05648.1"/>
    </source>
</evidence>
<organism evidence="1 2">
    <name type="scientific">Trichosporon asahii var. asahii (strain CBS 8904)</name>
    <name type="common">Yeast</name>
    <dbReference type="NCBI Taxonomy" id="1220162"/>
    <lineage>
        <taxon>Eukaryota</taxon>
        <taxon>Fungi</taxon>
        <taxon>Dikarya</taxon>
        <taxon>Basidiomycota</taxon>
        <taxon>Agaricomycotina</taxon>
        <taxon>Tremellomycetes</taxon>
        <taxon>Trichosporonales</taxon>
        <taxon>Trichosporonaceae</taxon>
        <taxon>Trichosporon</taxon>
    </lineage>
</organism>
<keyword evidence="2" id="KW-1185">Reference proteome</keyword>
<protein>
    <submittedName>
        <fullName evidence="1">Uncharacterized protein</fullName>
    </submittedName>
</protein>
<gene>
    <name evidence="1" type="ORF">A1Q2_00040</name>
</gene>
<proteinExistence type="predicted"/>
<name>K1WA69_TRIAC</name>
<comment type="caution">
    <text evidence="1">The sequence shown here is derived from an EMBL/GenBank/DDBJ whole genome shotgun (WGS) entry which is preliminary data.</text>
</comment>
<reference evidence="1 2" key="1">
    <citation type="journal article" date="2012" name="Eukaryot. Cell">
        <title>Genome sequence of the Trichosporon asahii environmental strain CBS 8904.</title>
        <authorList>
            <person name="Yang R.Y."/>
            <person name="Li H.T."/>
            <person name="Zhu H."/>
            <person name="Zhou G.P."/>
            <person name="Wang M."/>
            <person name="Wang L."/>
        </authorList>
    </citation>
    <scope>NUCLEOTIDE SEQUENCE [LARGE SCALE GENOMIC DNA]</scope>
    <source>
        <strain evidence="1 2">CBS 8904</strain>
    </source>
</reference>
<accession>K1WA69</accession>
<dbReference type="Proteomes" id="UP000006757">
    <property type="component" value="Unassembled WGS sequence"/>
</dbReference>
<dbReference type="EMBL" id="AMBO01000043">
    <property type="protein sequence ID" value="EKD05648.1"/>
    <property type="molecule type" value="Genomic_DNA"/>
</dbReference>